<dbReference type="KEGG" id="gax:Pan161_41800"/>
<dbReference type="Pfam" id="PF00498">
    <property type="entry name" value="FHA"/>
    <property type="match status" value="1"/>
</dbReference>
<gene>
    <name evidence="4" type="ORF">Pan161_41800</name>
</gene>
<name>A0A517VHR7_9PLAN</name>
<evidence type="ECO:0000259" key="3">
    <source>
        <dbReference type="PROSITE" id="PS50006"/>
    </source>
</evidence>
<proteinExistence type="predicted"/>
<dbReference type="InterPro" id="IPR009003">
    <property type="entry name" value="Peptidase_S1_PA"/>
</dbReference>
<feature type="region of interest" description="Disordered" evidence="1">
    <location>
        <begin position="101"/>
        <end position="121"/>
    </location>
</feature>
<dbReference type="Gene3D" id="2.60.200.20">
    <property type="match status" value="1"/>
</dbReference>
<evidence type="ECO:0000313" key="4">
    <source>
        <dbReference type="EMBL" id="QDT92512.1"/>
    </source>
</evidence>
<protein>
    <recommendedName>
        <fullName evidence="3">FHA domain-containing protein</fullName>
    </recommendedName>
</protein>
<sequence>MPVVRLSDGEQISFTGNKATIGSNSNCTIVIRDDPRIANRHAVIKNIAGRWLVESTSETLLSANDSEPNRLCWIKSNDQIKLTQDGPEIVFFAEEISTDDDSLKQTETLPPPAAAQQTASDSIPDYDAVVEPQEVMPREDSSLLVSTEPTTSSTVPVGLPHSAGPITINVSGNQSGTNSPLLWVGGGLIFLILILIIILFFIFGLSRSQQLQGPYNAQAVQPNKNNDQQVNQTSGLDNQVTENNKSIPALPVRTSEFDVRKSIYTVFAQENKSQLFLRIGTAFAISNNQLITSGSVGAFIERNKEQYPIIQVHSTTNTDAIFLVRKTSLLPDYRQFVNTSYDLDREIRKLQEGMNNRGTPPSKQELNQASQKMESLNDHMFQTVEQLICLDVAMLQVQGELPVHLELADELPTPNRELTIWGVPFLQEDAEFIAGESKYTAKSMKGYFIRFQGLENNSLKRLLVKCKGDDMAYNWNGSPLLNSRNKVVGLYSRPTPDKDFNKPPSGEQCDVPTLEQIRKLTQL</sequence>
<dbReference type="OrthoDB" id="249606at2"/>
<dbReference type="SUPFAM" id="SSF49879">
    <property type="entry name" value="SMAD/FHA domain"/>
    <property type="match status" value="1"/>
</dbReference>
<dbReference type="InterPro" id="IPR008984">
    <property type="entry name" value="SMAD_FHA_dom_sf"/>
</dbReference>
<feature type="domain" description="FHA" evidence="3">
    <location>
        <begin position="19"/>
        <end position="69"/>
    </location>
</feature>
<dbReference type="SUPFAM" id="SSF50494">
    <property type="entry name" value="Trypsin-like serine proteases"/>
    <property type="match status" value="1"/>
</dbReference>
<reference evidence="4 5" key="1">
    <citation type="submission" date="2019-02" db="EMBL/GenBank/DDBJ databases">
        <title>Deep-cultivation of Planctomycetes and their phenomic and genomic characterization uncovers novel biology.</title>
        <authorList>
            <person name="Wiegand S."/>
            <person name="Jogler M."/>
            <person name="Boedeker C."/>
            <person name="Pinto D."/>
            <person name="Vollmers J."/>
            <person name="Rivas-Marin E."/>
            <person name="Kohn T."/>
            <person name="Peeters S.H."/>
            <person name="Heuer A."/>
            <person name="Rast P."/>
            <person name="Oberbeckmann S."/>
            <person name="Bunk B."/>
            <person name="Jeske O."/>
            <person name="Meyerdierks A."/>
            <person name="Storesund J.E."/>
            <person name="Kallscheuer N."/>
            <person name="Luecker S."/>
            <person name="Lage O.M."/>
            <person name="Pohl T."/>
            <person name="Merkel B.J."/>
            <person name="Hornburger P."/>
            <person name="Mueller R.-W."/>
            <person name="Bruemmer F."/>
            <person name="Labrenz M."/>
            <person name="Spormann A.M."/>
            <person name="Op den Camp H."/>
            <person name="Overmann J."/>
            <person name="Amann R."/>
            <person name="Jetten M.S.M."/>
            <person name="Mascher T."/>
            <person name="Medema M.H."/>
            <person name="Devos D.P."/>
            <person name="Kaster A.-K."/>
            <person name="Ovreas L."/>
            <person name="Rohde M."/>
            <person name="Galperin M.Y."/>
            <person name="Jogler C."/>
        </authorList>
    </citation>
    <scope>NUCLEOTIDE SEQUENCE [LARGE SCALE GENOMIC DNA]</scope>
    <source>
        <strain evidence="4 5">Pan161</strain>
    </source>
</reference>
<dbReference type="CDD" id="cd00060">
    <property type="entry name" value="FHA"/>
    <property type="match status" value="1"/>
</dbReference>
<dbReference type="RefSeq" id="WP_145230250.1">
    <property type="nucleotide sequence ID" value="NZ_CP036343.1"/>
</dbReference>
<organism evidence="4 5">
    <name type="scientific">Gimesia algae</name>
    <dbReference type="NCBI Taxonomy" id="2527971"/>
    <lineage>
        <taxon>Bacteria</taxon>
        <taxon>Pseudomonadati</taxon>
        <taxon>Planctomycetota</taxon>
        <taxon>Planctomycetia</taxon>
        <taxon>Planctomycetales</taxon>
        <taxon>Planctomycetaceae</taxon>
        <taxon>Gimesia</taxon>
    </lineage>
</organism>
<dbReference type="Proteomes" id="UP000316855">
    <property type="component" value="Chromosome"/>
</dbReference>
<accession>A0A517VHR7</accession>
<feature type="region of interest" description="Disordered" evidence="1">
    <location>
        <begin position="352"/>
        <end position="372"/>
    </location>
</feature>
<keyword evidence="2" id="KW-0812">Transmembrane</keyword>
<feature type="compositionally biased region" description="Polar residues" evidence="1">
    <location>
        <begin position="353"/>
        <end position="372"/>
    </location>
</feature>
<keyword evidence="2" id="KW-0472">Membrane</keyword>
<feature type="transmembrane region" description="Helical" evidence="2">
    <location>
        <begin position="181"/>
        <end position="205"/>
    </location>
</feature>
<dbReference type="PROSITE" id="PS50006">
    <property type="entry name" value="FHA_DOMAIN"/>
    <property type="match status" value="1"/>
</dbReference>
<evidence type="ECO:0000256" key="2">
    <source>
        <dbReference type="SAM" id="Phobius"/>
    </source>
</evidence>
<keyword evidence="5" id="KW-1185">Reference proteome</keyword>
<dbReference type="EMBL" id="CP036343">
    <property type="protein sequence ID" value="QDT92512.1"/>
    <property type="molecule type" value="Genomic_DNA"/>
</dbReference>
<evidence type="ECO:0000313" key="5">
    <source>
        <dbReference type="Proteomes" id="UP000316855"/>
    </source>
</evidence>
<dbReference type="InterPro" id="IPR000253">
    <property type="entry name" value="FHA_dom"/>
</dbReference>
<dbReference type="AlphaFoldDB" id="A0A517VHR7"/>
<feature type="region of interest" description="Disordered" evidence="1">
    <location>
        <begin position="218"/>
        <end position="242"/>
    </location>
</feature>
<keyword evidence="2" id="KW-1133">Transmembrane helix</keyword>
<evidence type="ECO:0000256" key="1">
    <source>
        <dbReference type="SAM" id="MobiDB-lite"/>
    </source>
</evidence>